<accession>A0A0N4ZKQ2</accession>
<keyword evidence="1" id="KW-0472">Membrane</keyword>
<evidence type="ECO:0000256" key="1">
    <source>
        <dbReference type="SAM" id="Phobius"/>
    </source>
</evidence>
<evidence type="ECO:0000313" key="3">
    <source>
        <dbReference type="WBParaSite" id="PTRK_0000868600.1"/>
    </source>
</evidence>
<reference evidence="3" key="1">
    <citation type="submission" date="2017-02" db="UniProtKB">
        <authorList>
            <consortium name="WormBaseParasite"/>
        </authorList>
    </citation>
    <scope>IDENTIFICATION</scope>
</reference>
<evidence type="ECO:0000313" key="2">
    <source>
        <dbReference type="Proteomes" id="UP000038045"/>
    </source>
</evidence>
<organism evidence="2 3">
    <name type="scientific">Parastrongyloides trichosuri</name>
    <name type="common">Possum-specific nematode worm</name>
    <dbReference type="NCBI Taxonomy" id="131310"/>
    <lineage>
        <taxon>Eukaryota</taxon>
        <taxon>Metazoa</taxon>
        <taxon>Ecdysozoa</taxon>
        <taxon>Nematoda</taxon>
        <taxon>Chromadorea</taxon>
        <taxon>Rhabditida</taxon>
        <taxon>Tylenchina</taxon>
        <taxon>Panagrolaimomorpha</taxon>
        <taxon>Strongyloidoidea</taxon>
        <taxon>Strongyloididae</taxon>
        <taxon>Parastrongyloides</taxon>
    </lineage>
</organism>
<dbReference type="WBParaSite" id="PTRK_0000868600.1">
    <property type="protein sequence ID" value="PTRK_0000868600.1"/>
    <property type="gene ID" value="PTRK_0000868600"/>
</dbReference>
<proteinExistence type="predicted"/>
<name>A0A0N4ZKQ2_PARTI</name>
<dbReference type="Proteomes" id="UP000038045">
    <property type="component" value="Unplaced"/>
</dbReference>
<dbReference type="AlphaFoldDB" id="A0A0N4ZKQ2"/>
<protein>
    <submittedName>
        <fullName evidence="3">Uncharacterized protein</fullName>
    </submittedName>
</protein>
<feature type="transmembrane region" description="Helical" evidence="1">
    <location>
        <begin position="29"/>
        <end position="62"/>
    </location>
</feature>
<sequence length="186" mass="21643">MFPYSPSNISINLNVFYDNQHIFKGENKIGYFIFSIIKTILCLFQRIFLLVFSILSIIEFSILKKSKSKNKIYYIHIIRNGLDKTQLIANELYKFFVWWLLDSNDLEFKKQYESKDNLTLTIVGENTKNLLACITPQTKTRSLLACITPNSEMKKYLKELSKGNAVVPTNHSGFENDLTRDLFMSS</sequence>
<keyword evidence="1" id="KW-0812">Transmembrane</keyword>
<keyword evidence="1" id="KW-1133">Transmembrane helix</keyword>
<keyword evidence="2" id="KW-1185">Reference proteome</keyword>